<dbReference type="Proteomes" id="UP001530377">
    <property type="component" value="Unassembled WGS sequence"/>
</dbReference>
<feature type="region of interest" description="Disordered" evidence="1">
    <location>
        <begin position="35"/>
        <end position="57"/>
    </location>
</feature>
<gene>
    <name evidence="2" type="ORF">ACHAXA_008967</name>
</gene>
<evidence type="ECO:0000313" key="3">
    <source>
        <dbReference type="Proteomes" id="UP001530377"/>
    </source>
</evidence>
<protein>
    <submittedName>
        <fullName evidence="2">Uncharacterized protein</fullName>
    </submittedName>
</protein>
<sequence>MISSDQYRRRLRRRRRRRRGLGLLFGPFRDPKTVEPRRGVHGHFGDTSLGKPSGSLSTMSKSDVGYMNLSCPYEMSKYSCSYIMDHREVGADGGDASMTAENLDASTNYYLENMEMIRSTFHFASMQRRDRKPRRIFLTGDSLMRQLFIAIACNAMSSLPGNEDLIEESAFPWKDVWPTNNIGPFLVTGGKHSGFDAASIRLTNGVEIHFVPHRGYLDDKTAEKDVLERLHRDIIDHNGRITFGNKTAMPLSPDTHVDVLVYNDGIHYQLGRSKKNINHFINWVSKPLMMEDDESQRTRTVYVTTPTQHYNTNDGQWKTGEMGKEQKVCINRVDANPRAELEKELLKPGENVDVLFDYDDLNLGMMHVRSGNDCSHYCMPGVPDVVAARLMREILT</sequence>
<evidence type="ECO:0000313" key="2">
    <source>
        <dbReference type="EMBL" id="KAL3821927.1"/>
    </source>
</evidence>
<organism evidence="2 3">
    <name type="scientific">Cyclostephanos tholiformis</name>
    <dbReference type="NCBI Taxonomy" id="382380"/>
    <lineage>
        <taxon>Eukaryota</taxon>
        <taxon>Sar</taxon>
        <taxon>Stramenopiles</taxon>
        <taxon>Ochrophyta</taxon>
        <taxon>Bacillariophyta</taxon>
        <taxon>Coscinodiscophyceae</taxon>
        <taxon>Thalassiosirophycidae</taxon>
        <taxon>Stephanodiscales</taxon>
        <taxon>Stephanodiscaceae</taxon>
        <taxon>Cyclostephanos</taxon>
    </lineage>
</organism>
<accession>A0ABD3SBM5</accession>
<evidence type="ECO:0000256" key="1">
    <source>
        <dbReference type="SAM" id="MobiDB-lite"/>
    </source>
</evidence>
<dbReference type="AlphaFoldDB" id="A0ABD3SBM5"/>
<name>A0ABD3SBM5_9STRA</name>
<dbReference type="EMBL" id="JALLPB020000079">
    <property type="protein sequence ID" value="KAL3821927.1"/>
    <property type="molecule type" value="Genomic_DNA"/>
</dbReference>
<comment type="caution">
    <text evidence="2">The sequence shown here is derived from an EMBL/GenBank/DDBJ whole genome shotgun (WGS) entry which is preliminary data.</text>
</comment>
<keyword evidence="3" id="KW-1185">Reference proteome</keyword>
<reference evidence="2 3" key="1">
    <citation type="submission" date="2024-10" db="EMBL/GenBank/DDBJ databases">
        <title>Updated reference genomes for cyclostephanoid diatoms.</title>
        <authorList>
            <person name="Roberts W.R."/>
            <person name="Alverson A.J."/>
        </authorList>
    </citation>
    <scope>NUCLEOTIDE SEQUENCE [LARGE SCALE GENOMIC DNA]</scope>
    <source>
        <strain evidence="2 3">AJA228-03</strain>
    </source>
</reference>
<proteinExistence type="predicted"/>